<dbReference type="Proteomes" id="UP000188235">
    <property type="component" value="Chromosome"/>
</dbReference>
<dbReference type="GO" id="GO:0016114">
    <property type="term" value="P:terpenoid biosynthetic process"/>
    <property type="evidence" value="ECO:0007669"/>
    <property type="project" value="UniProtKB-ARBA"/>
</dbReference>
<dbReference type="Gene3D" id="1.10.600.10">
    <property type="entry name" value="Farnesyl Diphosphate Synthase"/>
    <property type="match status" value="1"/>
</dbReference>
<dbReference type="KEGG" id="tfa:BW733_01525"/>
<accession>A0A1Q2CUC9</accession>
<dbReference type="EMBL" id="CP019607">
    <property type="protein sequence ID" value="AQP49707.1"/>
    <property type="molecule type" value="Genomic_DNA"/>
</dbReference>
<gene>
    <name evidence="1" type="ORF">BW733_01525</name>
</gene>
<keyword evidence="2" id="KW-1185">Reference proteome</keyword>
<dbReference type="InterPro" id="IPR008949">
    <property type="entry name" value="Isoprenoid_synthase_dom_sf"/>
</dbReference>
<evidence type="ECO:0000313" key="1">
    <source>
        <dbReference type="EMBL" id="AQP49707.1"/>
    </source>
</evidence>
<evidence type="ECO:0000313" key="2">
    <source>
        <dbReference type="Proteomes" id="UP000188235"/>
    </source>
</evidence>
<dbReference type="InterPro" id="IPR002060">
    <property type="entry name" value="Squ/phyt_synthse"/>
</dbReference>
<dbReference type="CDD" id="cd00683">
    <property type="entry name" value="Trans_IPPS_HH"/>
    <property type="match status" value="1"/>
</dbReference>
<dbReference type="PANTHER" id="PTHR31480">
    <property type="entry name" value="BIFUNCTIONAL LYCOPENE CYCLASE/PHYTOENE SYNTHASE"/>
    <property type="match status" value="1"/>
</dbReference>
<name>A0A1Q2CUC9_9ACTN</name>
<proteinExistence type="predicted"/>
<dbReference type="STRING" id="399497.BW733_01525"/>
<dbReference type="Pfam" id="PF00494">
    <property type="entry name" value="SQS_PSY"/>
    <property type="match status" value="1"/>
</dbReference>
<sequence length="290" mass="31885">MTGTPLQRYRATAERAANQVIASYSTSFGAATRLFGRRHRQHIRNIYALVRVADELVDGVAAGAGLALGEQEASLARFVAETHRAMDSGYSSDLVIHAFACTARECGITLELVDPFFASMRSDLAEQRSLDRDEHDAYVYGSAEVVGLMCLRVFVKGRCYSPEETERLEAGARALGAAFQDINFLRDLAEDTGQLSRSYLGAAGRLDTAARDSWIGQIRDQLRTADEAVRLLPRDARIAVRSATALFAEVVDRIERTSVEELYQRRVSVPNSVKALLIGRVVASGWLVRA</sequence>
<dbReference type="SFLD" id="SFLDG01212">
    <property type="entry name" value="Phytoene_synthase_like"/>
    <property type="match status" value="1"/>
</dbReference>
<dbReference type="GO" id="GO:0051996">
    <property type="term" value="F:squalene synthase [NAD(P)H] activity"/>
    <property type="evidence" value="ECO:0007669"/>
    <property type="project" value="InterPro"/>
</dbReference>
<reference evidence="1 2" key="1">
    <citation type="journal article" date="2008" name="Int. J. Syst. Evol. Microbiol.">
        <title>Tessaracoccus flavescens sp. nov., isolated from marine sediment.</title>
        <authorList>
            <person name="Lee D.W."/>
            <person name="Lee S.D."/>
        </authorList>
    </citation>
    <scope>NUCLEOTIDE SEQUENCE [LARGE SCALE GENOMIC DNA]</scope>
    <source>
        <strain evidence="1 2">SST-39T</strain>
    </source>
</reference>
<dbReference type="SFLD" id="SFLDS00005">
    <property type="entry name" value="Isoprenoid_Synthase_Type_I"/>
    <property type="match status" value="1"/>
</dbReference>
<dbReference type="RefSeq" id="WP_077347266.1">
    <property type="nucleotide sequence ID" value="NZ_CP019607.1"/>
</dbReference>
<dbReference type="SFLD" id="SFLDG01018">
    <property type="entry name" value="Squalene/Phytoene_Synthase_Lik"/>
    <property type="match status" value="1"/>
</dbReference>
<dbReference type="OrthoDB" id="9807580at2"/>
<organism evidence="1 2">
    <name type="scientific">Tessaracoccus flavescens</name>
    <dbReference type="NCBI Taxonomy" id="399497"/>
    <lineage>
        <taxon>Bacteria</taxon>
        <taxon>Bacillati</taxon>
        <taxon>Actinomycetota</taxon>
        <taxon>Actinomycetes</taxon>
        <taxon>Propionibacteriales</taxon>
        <taxon>Propionibacteriaceae</taxon>
        <taxon>Tessaracoccus</taxon>
    </lineage>
</organism>
<protein>
    <submittedName>
        <fullName evidence="1">Phytoene synthase</fullName>
    </submittedName>
</protein>
<dbReference type="GO" id="GO:0004311">
    <property type="term" value="F:geranylgeranyl diphosphate synthase activity"/>
    <property type="evidence" value="ECO:0007669"/>
    <property type="project" value="InterPro"/>
</dbReference>
<dbReference type="InterPro" id="IPR044843">
    <property type="entry name" value="Trans_IPPS_bact-type"/>
</dbReference>
<dbReference type="InterPro" id="IPR033904">
    <property type="entry name" value="Trans_IPPS_HH"/>
</dbReference>
<dbReference type="AlphaFoldDB" id="A0A1Q2CUC9"/>
<dbReference type="SUPFAM" id="SSF48576">
    <property type="entry name" value="Terpenoid synthases"/>
    <property type="match status" value="1"/>
</dbReference>